<evidence type="ECO:0008006" key="4">
    <source>
        <dbReference type="Google" id="ProtNLM"/>
    </source>
</evidence>
<evidence type="ECO:0000313" key="2">
    <source>
        <dbReference type="EMBL" id="KAL1258338.1"/>
    </source>
</evidence>
<keyword evidence="1" id="KW-0732">Signal</keyword>
<feature type="chain" id="PRO_5047129049" description="Secreted protein" evidence="1">
    <location>
        <begin position="21"/>
        <end position="80"/>
    </location>
</feature>
<name>A0ABR3LZN8_9TELE</name>
<organism evidence="2 3">
    <name type="scientific">Cirrhinus molitorella</name>
    <name type="common">mud carp</name>
    <dbReference type="NCBI Taxonomy" id="172907"/>
    <lineage>
        <taxon>Eukaryota</taxon>
        <taxon>Metazoa</taxon>
        <taxon>Chordata</taxon>
        <taxon>Craniata</taxon>
        <taxon>Vertebrata</taxon>
        <taxon>Euteleostomi</taxon>
        <taxon>Actinopterygii</taxon>
        <taxon>Neopterygii</taxon>
        <taxon>Teleostei</taxon>
        <taxon>Ostariophysi</taxon>
        <taxon>Cypriniformes</taxon>
        <taxon>Cyprinidae</taxon>
        <taxon>Labeoninae</taxon>
        <taxon>Labeonini</taxon>
        <taxon>Cirrhinus</taxon>
    </lineage>
</organism>
<proteinExistence type="predicted"/>
<dbReference type="EMBL" id="JAYMGO010000017">
    <property type="protein sequence ID" value="KAL1258338.1"/>
    <property type="molecule type" value="Genomic_DNA"/>
</dbReference>
<feature type="signal peptide" evidence="1">
    <location>
        <begin position="1"/>
        <end position="20"/>
    </location>
</feature>
<protein>
    <recommendedName>
        <fullName evidence="4">Secreted protein</fullName>
    </recommendedName>
</protein>
<sequence>MHSRSSGSLLLLSICLPVGPSSLVRSKVQGPRKQGLDQVVVRGFVDNNASGETAWLAAQFPSHTSCVTSLYSPEVDRELV</sequence>
<comment type="caution">
    <text evidence="2">The sequence shown here is derived from an EMBL/GenBank/DDBJ whole genome shotgun (WGS) entry which is preliminary data.</text>
</comment>
<evidence type="ECO:0000256" key="1">
    <source>
        <dbReference type="SAM" id="SignalP"/>
    </source>
</evidence>
<gene>
    <name evidence="2" type="ORF">QQF64_011582</name>
</gene>
<keyword evidence="3" id="KW-1185">Reference proteome</keyword>
<evidence type="ECO:0000313" key="3">
    <source>
        <dbReference type="Proteomes" id="UP001558613"/>
    </source>
</evidence>
<reference evidence="2 3" key="1">
    <citation type="submission" date="2023-09" db="EMBL/GenBank/DDBJ databases">
        <authorList>
            <person name="Wang M."/>
        </authorList>
    </citation>
    <scope>NUCLEOTIDE SEQUENCE [LARGE SCALE GENOMIC DNA]</scope>
    <source>
        <strain evidence="2">GT-2023</strain>
        <tissue evidence="2">Liver</tissue>
    </source>
</reference>
<dbReference type="Proteomes" id="UP001558613">
    <property type="component" value="Unassembled WGS sequence"/>
</dbReference>
<accession>A0ABR3LZN8</accession>